<gene>
    <name evidence="1" type="ORF">Lalb_Chr15g0079211</name>
</gene>
<evidence type="ECO:0000313" key="2">
    <source>
        <dbReference type="Proteomes" id="UP000447434"/>
    </source>
</evidence>
<organism evidence="1 2">
    <name type="scientific">Lupinus albus</name>
    <name type="common">White lupine</name>
    <name type="synonym">Lupinus termis</name>
    <dbReference type="NCBI Taxonomy" id="3870"/>
    <lineage>
        <taxon>Eukaryota</taxon>
        <taxon>Viridiplantae</taxon>
        <taxon>Streptophyta</taxon>
        <taxon>Embryophyta</taxon>
        <taxon>Tracheophyta</taxon>
        <taxon>Spermatophyta</taxon>
        <taxon>Magnoliopsida</taxon>
        <taxon>eudicotyledons</taxon>
        <taxon>Gunneridae</taxon>
        <taxon>Pentapetalae</taxon>
        <taxon>rosids</taxon>
        <taxon>fabids</taxon>
        <taxon>Fabales</taxon>
        <taxon>Fabaceae</taxon>
        <taxon>Papilionoideae</taxon>
        <taxon>50 kb inversion clade</taxon>
        <taxon>genistoids sensu lato</taxon>
        <taxon>core genistoids</taxon>
        <taxon>Genisteae</taxon>
        <taxon>Lupinus</taxon>
    </lineage>
</organism>
<keyword evidence="2" id="KW-1185">Reference proteome</keyword>
<name>A0A6A4PDB7_LUPAL</name>
<accession>A0A6A4PDB7</accession>
<dbReference type="Proteomes" id="UP000447434">
    <property type="component" value="Chromosome 15"/>
</dbReference>
<protein>
    <submittedName>
        <fullName evidence="1">Uncharacterized protein</fullName>
    </submittedName>
</protein>
<dbReference type="EMBL" id="WOCE01000015">
    <property type="protein sequence ID" value="KAE9598308.1"/>
    <property type="molecule type" value="Genomic_DNA"/>
</dbReference>
<sequence length="63" mass="7116">MIDYARIHKEFVDMKDADTMAIGEGDTSEGIKERSQSSEVIRCNDGSTTISVMIFINFFTSEF</sequence>
<evidence type="ECO:0000313" key="1">
    <source>
        <dbReference type="EMBL" id="KAE9598308.1"/>
    </source>
</evidence>
<proteinExistence type="predicted"/>
<reference evidence="2" key="1">
    <citation type="journal article" date="2020" name="Nat. Commun.">
        <title>Genome sequence of the cluster root forming white lupin.</title>
        <authorList>
            <person name="Hufnagel B."/>
            <person name="Marques A."/>
            <person name="Soriano A."/>
            <person name="Marques L."/>
            <person name="Divol F."/>
            <person name="Doumas P."/>
            <person name="Sallet E."/>
            <person name="Mancinotti D."/>
            <person name="Carrere S."/>
            <person name="Marande W."/>
            <person name="Arribat S."/>
            <person name="Keller J."/>
            <person name="Huneau C."/>
            <person name="Blein T."/>
            <person name="Aime D."/>
            <person name="Laguerre M."/>
            <person name="Taylor J."/>
            <person name="Schubert V."/>
            <person name="Nelson M."/>
            <person name="Geu-Flores F."/>
            <person name="Crespi M."/>
            <person name="Gallardo-Guerrero K."/>
            <person name="Delaux P.-M."/>
            <person name="Salse J."/>
            <person name="Berges H."/>
            <person name="Guyot R."/>
            <person name="Gouzy J."/>
            <person name="Peret B."/>
        </authorList>
    </citation>
    <scope>NUCLEOTIDE SEQUENCE [LARGE SCALE GENOMIC DNA]</scope>
    <source>
        <strain evidence="2">cv. Amiga</strain>
    </source>
</reference>
<comment type="caution">
    <text evidence="1">The sequence shown here is derived from an EMBL/GenBank/DDBJ whole genome shotgun (WGS) entry which is preliminary data.</text>
</comment>
<dbReference type="AlphaFoldDB" id="A0A6A4PDB7"/>